<dbReference type="Proteomes" id="UP000698752">
    <property type="component" value="Unassembled WGS sequence"/>
</dbReference>
<organism evidence="9 10">
    <name type="scientific">Neoroseomonas terrae</name>
    <dbReference type="NCBI Taxonomy" id="424799"/>
    <lineage>
        <taxon>Bacteria</taxon>
        <taxon>Pseudomonadati</taxon>
        <taxon>Pseudomonadota</taxon>
        <taxon>Alphaproteobacteria</taxon>
        <taxon>Acetobacterales</taxon>
        <taxon>Acetobacteraceae</taxon>
        <taxon>Neoroseomonas</taxon>
    </lineage>
</organism>
<dbReference type="EMBL" id="JAAEDI010000002">
    <property type="protein sequence ID" value="MBR0648327.1"/>
    <property type="molecule type" value="Genomic_DNA"/>
</dbReference>
<dbReference type="InterPro" id="IPR013328">
    <property type="entry name" value="6PGD_dom2"/>
</dbReference>
<dbReference type="Pfam" id="PF02558">
    <property type="entry name" value="ApbA"/>
    <property type="match status" value="1"/>
</dbReference>
<dbReference type="Pfam" id="PF08546">
    <property type="entry name" value="ApbA_C"/>
    <property type="match status" value="1"/>
</dbReference>
<reference evidence="10" key="1">
    <citation type="journal article" date="2021" name="Syst. Appl. Microbiol.">
        <title>Roseomonas hellenica sp. nov., isolated from roots of wild-growing Alkanna tinctoria.</title>
        <authorList>
            <person name="Rat A."/>
            <person name="Naranjo H.D."/>
            <person name="Lebbe L."/>
            <person name="Cnockaert M."/>
            <person name="Krigas N."/>
            <person name="Grigoriadou K."/>
            <person name="Maloupa E."/>
            <person name="Willems A."/>
        </authorList>
    </citation>
    <scope>NUCLEOTIDE SEQUENCE [LARGE SCALE GENOMIC DNA]</scope>
    <source>
        <strain evidence="10">LMG 31159</strain>
    </source>
</reference>
<evidence type="ECO:0000259" key="7">
    <source>
        <dbReference type="Pfam" id="PF02558"/>
    </source>
</evidence>
<protein>
    <recommendedName>
        <fullName evidence="3">2-dehydropantoate 2-reductase</fullName>
        <ecNumber evidence="2">1.1.1.169</ecNumber>
    </recommendedName>
    <alternativeName>
        <fullName evidence="5">Ketopantoate reductase</fullName>
    </alternativeName>
</protein>
<dbReference type="Gene3D" id="1.10.1040.10">
    <property type="entry name" value="N-(1-d-carboxylethyl)-l-norvaline Dehydrogenase, domain 2"/>
    <property type="match status" value="1"/>
</dbReference>
<dbReference type="SUPFAM" id="SSF48179">
    <property type="entry name" value="6-phosphogluconate dehydrogenase C-terminal domain-like"/>
    <property type="match status" value="1"/>
</dbReference>
<dbReference type="InterPro" id="IPR013752">
    <property type="entry name" value="KPA_reductase"/>
</dbReference>
<dbReference type="NCBIfam" id="NF005089">
    <property type="entry name" value="PRK06522.1-4"/>
    <property type="match status" value="1"/>
</dbReference>
<evidence type="ECO:0000313" key="9">
    <source>
        <dbReference type="EMBL" id="MBR0648327.1"/>
    </source>
</evidence>
<dbReference type="PANTHER" id="PTHR21708">
    <property type="entry name" value="PROBABLE 2-DEHYDROPANTOATE 2-REDUCTASE"/>
    <property type="match status" value="1"/>
</dbReference>
<feature type="domain" description="Ketopantoate reductase C-terminal" evidence="8">
    <location>
        <begin position="198"/>
        <end position="317"/>
    </location>
</feature>
<dbReference type="InterPro" id="IPR051402">
    <property type="entry name" value="KPR-Related"/>
</dbReference>
<comment type="pathway">
    <text evidence="1">Cofactor biosynthesis; (R)-pantothenate biosynthesis; (R)-pantoate from 3-methyl-2-oxobutanoate: step 2/2.</text>
</comment>
<evidence type="ECO:0000256" key="1">
    <source>
        <dbReference type="ARBA" id="ARBA00004994"/>
    </source>
</evidence>
<name>A0ABS5ECA3_9PROT</name>
<dbReference type="EC" id="1.1.1.169" evidence="2"/>
<dbReference type="SUPFAM" id="SSF51735">
    <property type="entry name" value="NAD(P)-binding Rossmann-fold domains"/>
    <property type="match status" value="1"/>
</dbReference>
<dbReference type="Gene3D" id="3.40.50.720">
    <property type="entry name" value="NAD(P)-binding Rossmann-like Domain"/>
    <property type="match status" value="1"/>
</dbReference>
<sequence>MKVCIYGAGAIGGHLAARLAAGGSDVSLVARGPQLAALQSRGLTVETPEGVLRSQPVASADPAELGPQDAVIITVKAPALPAVAAGIAPLLRPDTAVIFAMNGVPWWYFDHHGGKLEGHPLPTLDPGGAVRATVGVDRASAGVVYSSCTVTEPGIVHVADSRHRIVLGRPDGGTPESLARVSAALQAGGMHAPISAEIRREIWMKLAINLSSGPLCMLSGLGCADTFRSEAVVLAGTRMTEEAMAIAEATLGRPLDIDMDARIASAKGMQHKPSILQDMELGRPVEVDALFRVPLELARLFNVPTPTLDLVVDLASQAARARGLLD</sequence>
<proteinExistence type="predicted"/>
<comment type="catalytic activity">
    <reaction evidence="6">
        <text>(R)-pantoate + NADP(+) = 2-dehydropantoate + NADPH + H(+)</text>
        <dbReference type="Rhea" id="RHEA:16233"/>
        <dbReference type="ChEBI" id="CHEBI:11561"/>
        <dbReference type="ChEBI" id="CHEBI:15378"/>
        <dbReference type="ChEBI" id="CHEBI:15980"/>
        <dbReference type="ChEBI" id="CHEBI:57783"/>
        <dbReference type="ChEBI" id="CHEBI:58349"/>
        <dbReference type="EC" id="1.1.1.169"/>
    </reaction>
</comment>
<feature type="domain" description="Ketopantoate reductase N-terminal" evidence="7">
    <location>
        <begin position="3"/>
        <end position="104"/>
    </location>
</feature>
<evidence type="ECO:0000256" key="2">
    <source>
        <dbReference type="ARBA" id="ARBA00013014"/>
    </source>
</evidence>
<dbReference type="InterPro" id="IPR008927">
    <property type="entry name" value="6-PGluconate_DH-like_C_sf"/>
</dbReference>
<evidence type="ECO:0000256" key="4">
    <source>
        <dbReference type="ARBA" id="ARBA00022655"/>
    </source>
</evidence>
<evidence type="ECO:0000259" key="8">
    <source>
        <dbReference type="Pfam" id="PF08546"/>
    </source>
</evidence>
<keyword evidence="4" id="KW-0566">Pantothenate biosynthesis</keyword>
<evidence type="ECO:0000256" key="5">
    <source>
        <dbReference type="ARBA" id="ARBA00032024"/>
    </source>
</evidence>
<keyword evidence="10" id="KW-1185">Reference proteome</keyword>
<evidence type="ECO:0000313" key="10">
    <source>
        <dbReference type="Proteomes" id="UP000698752"/>
    </source>
</evidence>
<dbReference type="InterPro" id="IPR013332">
    <property type="entry name" value="KPR_N"/>
</dbReference>
<accession>A0ABS5ECA3</accession>
<dbReference type="InterPro" id="IPR036291">
    <property type="entry name" value="NAD(P)-bd_dom_sf"/>
</dbReference>
<dbReference type="PANTHER" id="PTHR21708:SF45">
    <property type="entry name" value="2-DEHYDROPANTOATE 2-REDUCTASE"/>
    <property type="match status" value="1"/>
</dbReference>
<gene>
    <name evidence="9" type="ORF">GXW78_01510</name>
</gene>
<evidence type="ECO:0000256" key="3">
    <source>
        <dbReference type="ARBA" id="ARBA00019465"/>
    </source>
</evidence>
<comment type="caution">
    <text evidence="9">The sequence shown here is derived from an EMBL/GenBank/DDBJ whole genome shotgun (WGS) entry which is preliminary data.</text>
</comment>
<evidence type="ECO:0000256" key="6">
    <source>
        <dbReference type="ARBA" id="ARBA00048793"/>
    </source>
</evidence>